<dbReference type="OrthoDB" id="9784513at2"/>
<evidence type="ECO:0000313" key="4">
    <source>
        <dbReference type="Proteomes" id="UP000078596"/>
    </source>
</evidence>
<dbReference type="GO" id="GO:0016740">
    <property type="term" value="F:transferase activity"/>
    <property type="evidence" value="ECO:0007669"/>
    <property type="project" value="UniProtKB-KW"/>
</dbReference>
<dbReference type="InterPro" id="IPR001763">
    <property type="entry name" value="Rhodanese-like_dom"/>
</dbReference>
<dbReference type="PROSITE" id="PS50206">
    <property type="entry name" value="RHODANESE_3"/>
    <property type="match status" value="1"/>
</dbReference>
<evidence type="ECO:0000259" key="2">
    <source>
        <dbReference type="PROSITE" id="PS50206"/>
    </source>
</evidence>
<feature type="chain" id="PRO_5008250325" evidence="1">
    <location>
        <begin position="26"/>
        <end position="227"/>
    </location>
</feature>
<dbReference type="CDD" id="cd00158">
    <property type="entry name" value="RHOD"/>
    <property type="match status" value="1"/>
</dbReference>
<feature type="signal peptide" evidence="1">
    <location>
        <begin position="1"/>
        <end position="25"/>
    </location>
</feature>
<dbReference type="InterPro" id="IPR036873">
    <property type="entry name" value="Rhodanese-like_dom_sf"/>
</dbReference>
<keyword evidence="3" id="KW-0808">Transferase</keyword>
<keyword evidence="1" id="KW-0732">Signal</keyword>
<dbReference type="SUPFAM" id="SSF52821">
    <property type="entry name" value="Rhodanese/Cell cycle control phosphatase"/>
    <property type="match status" value="1"/>
</dbReference>
<accession>A0A191ZEJ2</accession>
<reference evidence="3 4" key="1">
    <citation type="submission" date="2016-06" db="EMBL/GenBank/DDBJ databases">
        <title>Insight into the functional genes involving in sulfur oxidation in Pearl River water.</title>
        <authorList>
            <person name="Luo J."/>
            <person name="Tan X."/>
            <person name="Lin W."/>
        </authorList>
    </citation>
    <scope>NUCLEOTIDE SEQUENCE [LARGE SCALE GENOMIC DNA]</scope>
    <source>
        <strain evidence="3 4">LS2</strain>
    </source>
</reference>
<dbReference type="STRING" id="1860122.A9404_01900"/>
<gene>
    <name evidence="3" type="ORF">A9404_01900</name>
</gene>
<sequence length="227" mass="25215">MKRHVAAASVSGAVLSALLFGQALAASSTTEDPSVKITRDISSITVIDHGRKVVIERNQNPNNTIDPEYAKTSRDCPPFCVQPMQLLPGVHTIGELELLKLLKQHADGDDSIMIIDSRTPDWYAKGTIPSAVNIPWTTIYRGTDNYDPFIVENLLTDTFHAKVKDGIWDFRGAKKLVLFCNGPWCGQSPTNIKELVSMGYPADKLYWYRGGMQSWHSLGFTVVKPHE</sequence>
<proteinExistence type="predicted"/>
<name>A0A191ZEJ2_9GAMM</name>
<dbReference type="RefSeq" id="WP_066098157.1">
    <property type="nucleotide sequence ID" value="NZ_CP016027.1"/>
</dbReference>
<dbReference type="AlphaFoldDB" id="A0A191ZEJ2"/>
<evidence type="ECO:0000313" key="3">
    <source>
        <dbReference type="EMBL" id="ANJ66296.1"/>
    </source>
</evidence>
<dbReference type="EMBL" id="CP016027">
    <property type="protein sequence ID" value="ANJ66296.1"/>
    <property type="molecule type" value="Genomic_DNA"/>
</dbReference>
<protein>
    <submittedName>
        <fullName evidence="3">Sulfurtransferase</fullName>
    </submittedName>
</protein>
<dbReference type="SMART" id="SM00450">
    <property type="entry name" value="RHOD"/>
    <property type="match status" value="1"/>
</dbReference>
<organism evidence="3 4">
    <name type="scientific">Halothiobacillus diazotrophicus</name>
    <dbReference type="NCBI Taxonomy" id="1860122"/>
    <lineage>
        <taxon>Bacteria</taxon>
        <taxon>Pseudomonadati</taxon>
        <taxon>Pseudomonadota</taxon>
        <taxon>Gammaproteobacteria</taxon>
        <taxon>Chromatiales</taxon>
        <taxon>Halothiobacillaceae</taxon>
        <taxon>Halothiobacillus</taxon>
    </lineage>
</organism>
<feature type="domain" description="Rhodanese" evidence="2">
    <location>
        <begin position="108"/>
        <end position="224"/>
    </location>
</feature>
<keyword evidence="4" id="KW-1185">Reference proteome</keyword>
<dbReference type="KEGG" id="haz:A9404_01900"/>
<dbReference type="Gene3D" id="3.40.250.10">
    <property type="entry name" value="Rhodanese-like domain"/>
    <property type="match status" value="1"/>
</dbReference>
<dbReference type="Proteomes" id="UP000078596">
    <property type="component" value="Chromosome"/>
</dbReference>
<dbReference type="Pfam" id="PF00581">
    <property type="entry name" value="Rhodanese"/>
    <property type="match status" value="1"/>
</dbReference>
<evidence type="ECO:0000256" key="1">
    <source>
        <dbReference type="SAM" id="SignalP"/>
    </source>
</evidence>